<feature type="transmembrane region" description="Helical" evidence="9">
    <location>
        <begin position="111"/>
        <end position="137"/>
    </location>
</feature>
<proteinExistence type="inferred from homology"/>
<name>A0A174FQ73_9CLOT</name>
<keyword evidence="6 9" id="KW-1133">Transmembrane helix</keyword>
<dbReference type="InterPro" id="IPR025720">
    <property type="entry name" value="RibU"/>
</dbReference>
<evidence type="ECO:0000256" key="1">
    <source>
        <dbReference type="ARBA" id="ARBA00004651"/>
    </source>
</evidence>
<feature type="transmembrane region" description="Helical" evidence="9">
    <location>
        <begin position="52"/>
        <end position="73"/>
    </location>
</feature>
<keyword evidence="7 8" id="KW-0472">Membrane</keyword>
<dbReference type="Gene3D" id="1.10.1760.20">
    <property type="match status" value="1"/>
</dbReference>
<feature type="transmembrane region" description="Helical" evidence="9">
    <location>
        <begin position="80"/>
        <end position="99"/>
    </location>
</feature>
<dbReference type="RefSeq" id="WP_055265585.1">
    <property type="nucleotide sequence ID" value="NZ_CABIXQ010000010.1"/>
</dbReference>
<evidence type="ECO:0000256" key="2">
    <source>
        <dbReference type="ARBA" id="ARBA00005540"/>
    </source>
</evidence>
<evidence type="ECO:0000256" key="5">
    <source>
        <dbReference type="ARBA" id="ARBA00022692"/>
    </source>
</evidence>
<reference evidence="10 11" key="1">
    <citation type="submission" date="2015-09" db="EMBL/GenBank/DDBJ databases">
        <authorList>
            <consortium name="Pathogen Informatics"/>
        </authorList>
    </citation>
    <scope>NUCLEOTIDE SEQUENCE [LARGE SCALE GENOMIC DNA]</scope>
    <source>
        <strain evidence="10 11">2789STDY5834856</strain>
    </source>
</reference>
<evidence type="ECO:0000313" key="10">
    <source>
        <dbReference type="EMBL" id="CUO50650.1"/>
    </source>
</evidence>
<evidence type="ECO:0000256" key="9">
    <source>
        <dbReference type="SAM" id="Phobius"/>
    </source>
</evidence>
<dbReference type="Proteomes" id="UP000095594">
    <property type="component" value="Unassembled WGS sequence"/>
</dbReference>
<evidence type="ECO:0000256" key="8">
    <source>
        <dbReference type="PIRNR" id="PIRNR037778"/>
    </source>
</evidence>
<gene>
    <name evidence="10" type="primary">ribU</name>
    <name evidence="10" type="ORF">ERS852471_01685</name>
</gene>
<dbReference type="InterPro" id="IPR024529">
    <property type="entry name" value="ECF_trnsprt_substrate-spec"/>
</dbReference>
<evidence type="ECO:0000256" key="3">
    <source>
        <dbReference type="ARBA" id="ARBA00022448"/>
    </source>
</evidence>
<comment type="function">
    <text evidence="8">Probably a riboflavin-binding protein that interacts with the energy-coupling factor (ECF) ABC-transporter complex.</text>
</comment>
<keyword evidence="3 8" id="KW-0813">Transport</keyword>
<comment type="subcellular location">
    <subcellularLocation>
        <location evidence="1">Cell membrane</location>
        <topology evidence="1">Multi-pass membrane protein</topology>
    </subcellularLocation>
</comment>
<evidence type="ECO:0000313" key="11">
    <source>
        <dbReference type="Proteomes" id="UP000095594"/>
    </source>
</evidence>
<accession>A0A174FQ73</accession>
<keyword evidence="4 8" id="KW-1003">Cell membrane</keyword>
<evidence type="ECO:0000256" key="6">
    <source>
        <dbReference type="ARBA" id="ARBA00022989"/>
    </source>
</evidence>
<dbReference type="PANTHER" id="PTHR38438:SF1">
    <property type="entry name" value="RIBOFLAVIN TRANSPORTER RIBU"/>
    <property type="match status" value="1"/>
</dbReference>
<dbReference type="EMBL" id="CYZX01000010">
    <property type="protein sequence ID" value="CUO50650.1"/>
    <property type="molecule type" value="Genomic_DNA"/>
</dbReference>
<dbReference type="PIRSF" id="PIRSF037778">
    <property type="entry name" value="UCP037778_transp_RibU"/>
    <property type="match status" value="1"/>
</dbReference>
<dbReference type="Pfam" id="PF12822">
    <property type="entry name" value="ECF_trnsprt"/>
    <property type="match status" value="1"/>
</dbReference>
<feature type="transmembrane region" description="Helical" evidence="9">
    <location>
        <begin position="12"/>
        <end position="32"/>
    </location>
</feature>
<dbReference type="GO" id="GO:0005886">
    <property type="term" value="C:plasma membrane"/>
    <property type="evidence" value="ECO:0007669"/>
    <property type="project" value="UniProtKB-SubCell"/>
</dbReference>
<feature type="transmembrane region" description="Helical" evidence="9">
    <location>
        <begin position="149"/>
        <end position="173"/>
    </location>
</feature>
<evidence type="ECO:0000256" key="7">
    <source>
        <dbReference type="ARBA" id="ARBA00023136"/>
    </source>
</evidence>
<keyword evidence="5 9" id="KW-0812">Transmembrane</keyword>
<comment type="similarity">
    <text evidence="2 8">Belongs to the prokaryotic riboflavin transporter (P-RFT) (TC 2.A.87) family.</text>
</comment>
<dbReference type="GO" id="GO:0032217">
    <property type="term" value="F:riboflavin transmembrane transporter activity"/>
    <property type="evidence" value="ECO:0007669"/>
    <property type="project" value="UniProtKB-UniRule"/>
</dbReference>
<organism evidence="10 11">
    <name type="scientific">Clostridium disporicum</name>
    <dbReference type="NCBI Taxonomy" id="84024"/>
    <lineage>
        <taxon>Bacteria</taxon>
        <taxon>Bacillati</taxon>
        <taxon>Bacillota</taxon>
        <taxon>Clostridia</taxon>
        <taxon>Eubacteriales</taxon>
        <taxon>Clostridiaceae</taxon>
        <taxon>Clostridium</taxon>
    </lineage>
</organism>
<evidence type="ECO:0000256" key="4">
    <source>
        <dbReference type="ARBA" id="ARBA00022475"/>
    </source>
</evidence>
<dbReference type="OrthoDB" id="9809216at2"/>
<dbReference type="AlphaFoldDB" id="A0A174FQ73"/>
<sequence length="195" mass="21103">MNNSNKNVNKMIKISLLVAIAVVLMYFDFPIIPLFPWLKIDLSEVPALMGGFAYGPVAGGAIVILKVLLRFLVKGTQTGFIGELANIIVGLALVVPAAWIYNRNKSKKTAIIGMIVGGLVMEVLGIVANVYLLLPAYGMQMNPAELSKYITVGLLPFNGVKALIVSVITYLLYKKVSVAIFKVDSNFGKSKKQIA</sequence>
<dbReference type="PANTHER" id="PTHR38438">
    <property type="entry name" value="RIBOFLAVIN TRANSPORTER RIBU"/>
    <property type="match status" value="1"/>
</dbReference>
<protein>
    <recommendedName>
        <fullName evidence="8">Riboflavin transporter</fullName>
    </recommendedName>
</protein>